<keyword evidence="3" id="KW-0472">Membrane</keyword>
<evidence type="ECO:0000256" key="1">
    <source>
        <dbReference type="ARBA" id="ARBA00022676"/>
    </source>
</evidence>
<dbReference type="Pfam" id="PF00535">
    <property type="entry name" value="Glycos_transf_2"/>
    <property type="match status" value="1"/>
</dbReference>
<evidence type="ECO:0000313" key="5">
    <source>
        <dbReference type="EMBL" id="VAW29272.1"/>
    </source>
</evidence>
<dbReference type="InterPro" id="IPR029044">
    <property type="entry name" value="Nucleotide-diphossugar_trans"/>
</dbReference>
<name>A0A3B0USK1_9ZZZZ</name>
<evidence type="ECO:0000256" key="2">
    <source>
        <dbReference type="ARBA" id="ARBA00022679"/>
    </source>
</evidence>
<dbReference type="AlphaFoldDB" id="A0A3B0USK1"/>
<evidence type="ECO:0000256" key="3">
    <source>
        <dbReference type="SAM" id="Phobius"/>
    </source>
</evidence>
<sequence>MTQFTPVEIALSVILLTSLFIQLIYYWILFSRLAFLRKQPPATTEQPPVSVVIAARNEYHHLKKNLPAILEQKYPYFEVVVVNHASDDETADYLKELQNSYPQLKIVTIERDLNFFHGKKFPLSIGIKSATHEILLLTDADCKPASPYWISRMASNYNDRTEVMLGYGPYNKEKGFLNRLIRYDTFLVALQYLSFALAGKPYMGVGRNLSYRKSLFLKNKGFIAHYLVASGDDDLFINEVAQKENTRVELSSEAFVYSEPKHTFGEWLRQKRRHLSTGKKYKLKFKFLLGMFSLSLGIYYLSAIILLAVTTSPILLYVVLGSVLLRLISKIIIHKKVLKRLKEKQLLLFSLLWEPVHLLLMLVVGFIGLFTKTTQWK</sequence>
<dbReference type="InterPro" id="IPR001173">
    <property type="entry name" value="Glyco_trans_2-like"/>
</dbReference>
<feature type="transmembrane region" description="Helical" evidence="3">
    <location>
        <begin position="6"/>
        <end position="28"/>
    </location>
</feature>
<keyword evidence="2 5" id="KW-0808">Transferase</keyword>
<dbReference type="Gene3D" id="3.90.550.10">
    <property type="entry name" value="Spore Coat Polysaccharide Biosynthesis Protein SpsA, Chain A"/>
    <property type="match status" value="1"/>
</dbReference>
<organism evidence="5">
    <name type="scientific">hydrothermal vent metagenome</name>
    <dbReference type="NCBI Taxonomy" id="652676"/>
    <lineage>
        <taxon>unclassified sequences</taxon>
        <taxon>metagenomes</taxon>
        <taxon>ecological metagenomes</taxon>
    </lineage>
</organism>
<protein>
    <submittedName>
        <fullName evidence="5">N-acetylglucosaminyltransferase</fullName>
        <ecNumber evidence="5">2.4.1.-</ecNumber>
    </submittedName>
</protein>
<evidence type="ECO:0000259" key="4">
    <source>
        <dbReference type="Pfam" id="PF00535"/>
    </source>
</evidence>
<reference evidence="5" key="1">
    <citation type="submission" date="2018-06" db="EMBL/GenBank/DDBJ databases">
        <authorList>
            <person name="Zhirakovskaya E."/>
        </authorList>
    </citation>
    <scope>NUCLEOTIDE SEQUENCE</scope>
</reference>
<accession>A0A3B0USK1</accession>
<dbReference type="GO" id="GO:0016757">
    <property type="term" value="F:glycosyltransferase activity"/>
    <property type="evidence" value="ECO:0007669"/>
    <property type="project" value="UniProtKB-KW"/>
</dbReference>
<gene>
    <name evidence="5" type="ORF">MNBD_BACTEROID07-28</name>
</gene>
<dbReference type="SUPFAM" id="SSF53448">
    <property type="entry name" value="Nucleotide-diphospho-sugar transferases"/>
    <property type="match status" value="1"/>
</dbReference>
<feature type="domain" description="Glycosyltransferase 2-like" evidence="4">
    <location>
        <begin position="50"/>
        <end position="216"/>
    </location>
</feature>
<keyword evidence="3" id="KW-1133">Transmembrane helix</keyword>
<dbReference type="EC" id="2.4.1.-" evidence="5"/>
<feature type="transmembrane region" description="Helical" evidence="3">
    <location>
        <begin position="314"/>
        <end position="333"/>
    </location>
</feature>
<feature type="transmembrane region" description="Helical" evidence="3">
    <location>
        <begin position="287"/>
        <end position="308"/>
    </location>
</feature>
<keyword evidence="1 5" id="KW-0328">Glycosyltransferase</keyword>
<keyword evidence="3" id="KW-0812">Transmembrane</keyword>
<feature type="transmembrane region" description="Helical" evidence="3">
    <location>
        <begin position="345"/>
        <end position="370"/>
    </location>
</feature>
<dbReference type="PANTHER" id="PTHR43630:SF1">
    <property type="entry name" value="POLY-BETA-1,6-N-ACETYL-D-GLUCOSAMINE SYNTHASE"/>
    <property type="match status" value="1"/>
</dbReference>
<dbReference type="PANTHER" id="PTHR43630">
    <property type="entry name" value="POLY-BETA-1,6-N-ACETYL-D-GLUCOSAMINE SYNTHASE"/>
    <property type="match status" value="1"/>
</dbReference>
<dbReference type="EMBL" id="UOET01000343">
    <property type="protein sequence ID" value="VAW29272.1"/>
    <property type="molecule type" value="Genomic_DNA"/>
</dbReference>
<proteinExistence type="predicted"/>